<evidence type="ECO:0000313" key="1">
    <source>
        <dbReference type="EMBL" id="SHN23013.1"/>
    </source>
</evidence>
<accession>A0A1M7PZ61</accession>
<dbReference type="AlphaFoldDB" id="A0A1M7PZ61"/>
<evidence type="ECO:0000313" key="2">
    <source>
        <dbReference type="Proteomes" id="UP000184513"/>
    </source>
</evidence>
<reference evidence="1 2" key="1">
    <citation type="submission" date="2016-11" db="EMBL/GenBank/DDBJ databases">
        <authorList>
            <person name="Jaros S."/>
            <person name="Januszkiewicz K."/>
            <person name="Wedrychowicz H."/>
        </authorList>
    </citation>
    <scope>NUCLEOTIDE SEQUENCE [LARGE SCALE GENOMIC DNA]</scope>
    <source>
        <strain evidence="1 2">CGMCC 1.6102</strain>
    </source>
</reference>
<dbReference type="EMBL" id="FRCY01000012">
    <property type="protein sequence ID" value="SHN23013.1"/>
    <property type="molecule type" value="Genomic_DNA"/>
</dbReference>
<proteinExistence type="predicted"/>
<name>A0A1M7PZ61_9BACT</name>
<gene>
    <name evidence="1" type="ORF">SAMN04488057_11248</name>
</gene>
<protein>
    <submittedName>
        <fullName evidence="1">Uncharacterized protein</fullName>
    </submittedName>
</protein>
<sequence>MVDALCQVPVQELYRRFVILVVLLASDDQEDLKERDELLLALHYPVRGALGGNPYPHLAVFVDLPVQGHAVDILVDNQLSDHGFREEALFDYGVGKGKKGGAPSSVLNFGSSCKRWCGPCQPNLQSQICSCRKTTIPDTDPSFFVRSDFSYRKINHNLPTVKDGVYRTDTIVRIASHNSVTRNARILLMEHKV</sequence>
<keyword evidence="2" id="KW-1185">Reference proteome</keyword>
<dbReference type="Proteomes" id="UP000184513">
    <property type="component" value="Unassembled WGS sequence"/>
</dbReference>
<organism evidence="1 2">
    <name type="scientific">Cyclobacterium lianum</name>
    <dbReference type="NCBI Taxonomy" id="388280"/>
    <lineage>
        <taxon>Bacteria</taxon>
        <taxon>Pseudomonadati</taxon>
        <taxon>Bacteroidota</taxon>
        <taxon>Cytophagia</taxon>
        <taxon>Cytophagales</taxon>
        <taxon>Cyclobacteriaceae</taxon>
        <taxon>Cyclobacterium</taxon>
    </lineage>
</organism>